<dbReference type="SMART" id="SM00239">
    <property type="entry name" value="C2"/>
    <property type="match status" value="1"/>
</dbReference>
<proteinExistence type="inferred from homology"/>
<dbReference type="SUPFAM" id="SSF52540">
    <property type="entry name" value="P-loop containing nucleoside triphosphate hydrolases"/>
    <property type="match status" value="1"/>
</dbReference>
<name>A0A815VI95_9BILA</name>
<dbReference type="InterPro" id="IPR001806">
    <property type="entry name" value="Small_GTPase"/>
</dbReference>
<dbReference type="GO" id="GO:0005764">
    <property type="term" value="C:lysosome"/>
    <property type="evidence" value="ECO:0007669"/>
    <property type="project" value="TreeGrafter"/>
</dbReference>
<dbReference type="Proteomes" id="UP000663877">
    <property type="component" value="Unassembled WGS sequence"/>
</dbReference>
<evidence type="ECO:0000259" key="8">
    <source>
        <dbReference type="PROSITE" id="PS50004"/>
    </source>
</evidence>
<evidence type="ECO:0000256" key="3">
    <source>
        <dbReference type="ARBA" id="ARBA00023134"/>
    </source>
</evidence>
<accession>A0A815VI95</accession>
<evidence type="ECO:0000256" key="7">
    <source>
        <dbReference type="SAM" id="MobiDB-lite"/>
    </source>
</evidence>
<dbReference type="Gene3D" id="2.60.40.150">
    <property type="entry name" value="C2 domain"/>
    <property type="match status" value="1"/>
</dbReference>
<dbReference type="InterPro" id="IPR035892">
    <property type="entry name" value="C2_domain_sf"/>
</dbReference>
<dbReference type="GO" id="GO:0090385">
    <property type="term" value="P:phagosome-lysosome fusion"/>
    <property type="evidence" value="ECO:0007669"/>
    <property type="project" value="TreeGrafter"/>
</dbReference>
<evidence type="ECO:0000256" key="4">
    <source>
        <dbReference type="ARBA" id="ARBA00023288"/>
    </source>
</evidence>
<dbReference type="InterPro" id="IPR000008">
    <property type="entry name" value="C2_dom"/>
</dbReference>
<dbReference type="InterPro" id="IPR005225">
    <property type="entry name" value="Small_GTP-bd"/>
</dbReference>
<dbReference type="PROSITE" id="PS50004">
    <property type="entry name" value="C2"/>
    <property type="match status" value="1"/>
</dbReference>
<evidence type="ECO:0000256" key="2">
    <source>
        <dbReference type="ARBA" id="ARBA00022741"/>
    </source>
</evidence>
<dbReference type="PANTHER" id="PTHR47981">
    <property type="entry name" value="RAB FAMILY"/>
    <property type="match status" value="1"/>
</dbReference>
<dbReference type="GO" id="GO:0045335">
    <property type="term" value="C:phagocytic vesicle"/>
    <property type="evidence" value="ECO:0007669"/>
    <property type="project" value="TreeGrafter"/>
</dbReference>
<dbReference type="SUPFAM" id="SSF49562">
    <property type="entry name" value="C2 domain (Calcium/lipid-binding domain, CaLB)"/>
    <property type="match status" value="1"/>
</dbReference>
<protein>
    <recommendedName>
        <fullName evidence="6">Ras-related protein Rab</fullName>
    </recommendedName>
</protein>
<comment type="similarity">
    <text evidence="1 6">Belongs to the small GTPase superfamily. Rab family.</text>
</comment>
<dbReference type="NCBIfam" id="TIGR00231">
    <property type="entry name" value="small_GTP"/>
    <property type="match status" value="1"/>
</dbReference>
<evidence type="ECO:0000313" key="12">
    <source>
        <dbReference type="Proteomes" id="UP000663877"/>
    </source>
</evidence>
<dbReference type="PROSITE" id="PS51421">
    <property type="entry name" value="RAS"/>
    <property type="match status" value="1"/>
</dbReference>
<dbReference type="Pfam" id="PF00168">
    <property type="entry name" value="C2"/>
    <property type="match status" value="1"/>
</dbReference>
<dbReference type="SMART" id="SM00176">
    <property type="entry name" value="RAN"/>
    <property type="match status" value="1"/>
</dbReference>
<feature type="compositionally biased region" description="Basic and acidic residues" evidence="7">
    <location>
        <begin position="328"/>
        <end position="337"/>
    </location>
</feature>
<dbReference type="Proteomes" id="UP000663832">
    <property type="component" value="Unassembled WGS sequence"/>
</dbReference>
<organism evidence="9 12">
    <name type="scientific">Adineta steineri</name>
    <dbReference type="NCBI Taxonomy" id="433720"/>
    <lineage>
        <taxon>Eukaryota</taxon>
        <taxon>Metazoa</taxon>
        <taxon>Spiralia</taxon>
        <taxon>Gnathifera</taxon>
        <taxon>Rotifera</taxon>
        <taxon>Eurotatoria</taxon>
        <taxon>Bdelloidea</taxon>
        <taxon>Adinetida</taxon>
        <taxon>Adinetidae</taxon>
        <taxon>Adineta</taxon>
    </lineage>
</organism>
<comment type="caution">
    <text evidence="9">The sequence shown here is derived from an EMBL/GenBank/DDBJ whole genome shotgun (WGS) entry which is preliminary data.</text>
</comment>
<evidence type="ECO:0000313" key="10">
    <source>
        <dbReference type="EMBL" id="CAF1652753.1"/>
    </source>
</evidence>
<dbReference type="PRINTS" id="PR00449">
    <property type="entry name" value="RASTRNSFRMNG"/>
</dbReference>
<keyword evidence="2 6" id="KW-0547">Nucleotide-binding</keyword>
<keyword evidence="11" id="KW-1185">Reference proteome</keyword>
<evidence type="ECO:0000256" key="6">
    <source>
        <dbReference type="RuleBase" id="RU367128"/>
    </source>
</evidence>
<dbReference type="EMBL" id="CAJNOM010004122">
    <property type="protein sequence ID" value="CAF1652753.1"/>
    <property type="molecule type" value="Genomic_DNA"/>
</dbReference>
<dbReference type="SMART" id="SM00175">
    <property type="entry name" value="RAB"/>
    <property type="match status" value="1"/>
</dbReference>
<keyword evidence="6" id="KW-0472">Membrane</keyword>
<sequence>MAQLQVTVVEAKNLTKKDTLSQNDPFVEIYLDNKHLKQKTKTKQNSKTPQWNQTFVFNHLTGQDILNVDVYDEDSVKDEKIGSIQINLHDLYRKGFIRIIIEIKDGCFSFFLGHIDEWFELATTPPANIEKREFLFKVLVIGELATGKTALVKRYVHNFFSEHYRATIGVDFALKIMKYDDDTVIRLQLWDIAGQERFGNMTRVYYKEAVGCFIVFDVTRGSTFEAVTKWKTDLDNKVQLPDGSPVPCVLLANKCDLVKDGLVENAQQMDQYCEETGFAKWFPTSAKENINIETSARFLISEIMKHTEQIQPRAPSNYARSNTLTVVDKPDKKENTGRKCCGGGGGAADSNDSKS</sequence>
<gene>
    <name evidence="9" type="ORF">BJG266_LOCUS44748</name>
    <name evidence="10" type="ORF">QVE165_LOCUS61714</name>
</gene>
<dbReference type="PANTHER" id="PTHR47981:SF39">
    <property type="entry name" value="RAS-RELATED PROTEIN RAB"/>
    <property type="match status" value="1"/>
</dbReference>
<comment type="function">
    <text evidence="6">The small GTPases Rab are key regulators in vesicle trafficking.</text>
</comment>
<dbReference type="Pfam" id="PF00071">
    <property type="entry name" value="Ras"/>
    <property type="match status" value="1"/>
</dbReference>
<evidence type="ECO:0000313" key="9">
    <source>
        <dbReference type="EMBL" id="CAF1528617.1"/>
    </source>
</evidence>
<keyword evidence="4 6" id="KW-0449">Lipoprotein</keyword>
<dbReference type="GO" id="GO:0008333">
    <property type="term" value="P:endosome to lysosome transport"/>
    <property type="evidence" value="ECO:0007669"/>
    <property type="project" value="TreeGrafter"/>
</dbReference>
<keyword evidence="3 6" id="KW-0342">GTP-binding</keyword>
<dbReference type="InterPro" id="IPR027417">
    <property type="entry name" value="P-loop_NTPase"/>
</dbReference>
<evidence type="ECO:0000313" key="11">
    <source>
        <dbReference type="Proteomes" id="UP000663832"/>
    </source>
</evidence>
<dbReference type="GO" id="GO:0016020">
    <property type="term" value="C:membrane"/>
    <property type="evidence" value="ECO:0007669"/>
    <property type="project" value="UniProtKB-SubCell"/>
</dbReference>
<feature type="region of interest" description="Disordered" evidence="7">
    <location>
        <begin position="325"/>
        <end position="355"/>
    </location>
</feature>
<dbReference type="GO" id="GO:0003924">
    <property type="term" value="F:GTPase activity"/>
    <property type="evidence" value="ECO:0007669"/>
    <property type="project" value="UniProtKB-UniRule"/>
</dbReference>
<comment type="subcellular location">
    <subcellularLocation>
        <location evidence="6">Membrane</location>
        <topology evidence="6">Lipid-anchor</topology>
    </subcellularLocation>
</comment>
<dbReference type="InterPro" id="IPR030697">
    <property type="entry name" value="Rab29/Rab38/Rab32"/>
</dbReference>
<dbReference type="SMART" id="SM00173">
    <property type="entry name" value="RAS"/>
    <property type="match status" value="1"/>
</dbReference>
<dbReference type="PROSITE" id="PS51419">
    <property type="entry name" value="RAB"/>
    <property type="match status" value="1"/>
</dbReference>
<dbReference type="GO" id="GO:0005802">
    <property type="term" value="C:trans-Golgi network"/>
    <property type="evidence" value="ECO:0007669"/>
    <property type="project" value="UniProtKB-UniRule"/>
</dbReference>
<dbReference type="SMART" id="SM00174">
    <property type="entry name" value="RHO"/>
    <property type="match status" value="1"/>
</dbReference>
<dbReference type="CDD" id="cd00030">
    <property type="entry name" value="C2"/>
    <property type="match status" value="1"/>
</dbReference>
<dbReference type="AlphaFoldDB" id="A0A815VI95"/>
<dbReference type="Gene3D" id="3.40.50.300">
    <property type="entry name" value="P-loop containing nucleotide triphosphate hydrolases"/>
    <property type="match status" value="1"/>
</dbReference>
<keyword evidence="5 6" id="KW-0636">Prenylation</keyword>
<dbReference type="EMBL" id="CAJNOI010003758">
    <property type="protein sequence ID" value="CAF1528617.1"/>
    <property type="molecule type" value="Genomic_DNA"/>
</dbReference>
<reference evidence="9" key="1">
    <citation type="submission" date="2021-02" db="EMBL/GenBank/DDBJ databases">
        <authorList>
            <person name="Nowell W R."/>
        </authorList>
    </citation>
    <scope>NUCLEOTIDE SEQUENCE</scope>
</reference>
<dbReference type="GO" id="GO:0005525">
    <property type="term" value="F:GTP binding"/>
    <property type="evidence" value="ECO:0007669"/>
    <property type="project" value="UniProtKB-UniRule"/>
</dbReference>
<dbReference type="OrthoDB" id="245989at2759"/>
<feature type="domain" description="C2" evidence="8">
    <location>
        <begin position="1"/>
        <end position="101"/>
    </location>
</feature>
<dbReference type="CDD" id="cd04107">
    <property type="entry name" value="Rab32_Rab38"/>
    <property type="match status" value="1"/>
</dbReference>
<dbReference type="FunFam" id="3.40.50.300:FF:000222">
    <property type="entry name" value="RAB32, member RAS oncogene family"/>
    <property type="match status" value="1"/>
</dbReference>
<dbReference type="GO" id="GO:0005770">
    <property type="term" value="C:late endosome"/>
    <property type="evidence" value="ECO:0007669"/>
    <property type="project" value="TreeGrafter"/>
</dbReference>
<evidence type="ECO:0000256" key="5">
    <source>
        <dbReference type="ARBA" id="ARBA00023289"/>
    </source>
</evidence>
<evidence type="ECO:0000256" key="1">
    <source>
        <dbReference type="ARBA" id="ARBA00006270"/>
    </source>
</evidence>